<sequence length="287" mass="32133">MYHGWSLYIRAATFGFIIVSAIFVIFGIALPKLGFSSIFSIASTIIEDSHIFRLSNSASSSTSVDVASVSIVSIFTTWVIYGSISIIANGENRFLVILSRIFLLAKKKTRAIERIFFEKSPVEYQLMVIADKAKEDLVYNDNIQSSREEVYNAIKSIRRKDMSDEEKESISATLNEITQVLEPRVITYALITLENEKFYIGLPKIIPEPDEEGVASTSIQIVPVVSGYRGDDKTLSFTTRYDFDLSSANSYDCISIPRDKILTVSGFNFDTHNRLTGNSEHNDKAGK</sequence>
<gene>
    <name evidence="2" type="ORF">ACFOEV_04435</name>
</gene>
<accession>A0ABV7LKG1</accession>
<keyword evidence="1" id="KW-1133">Transmembrane helix</keyword>
<evidence type="ECO:0000256" key="1">
    <source>
        <dbReference type="SAM" id="Phobius"/>
    </source>
</evidence>
<protein>
    <submittedName>
        <fullName evidence="2">Uncharacterized protein</fullName>
    </submittedName>
</protein>
<feature type="transmembrane region" description="Helical" evidence="1">
    <location>
        <begin position="7"/>
        <end position="30"/>
    </location>
</feature>
<comment type="caution">
    <text evidence="2">The sequence shown here is derived from an EMBL/GenBank/DDBJ whole genome shotgun (WGS) entry which is preliminary data.</text>
</comment>
<organism evidence="2 3">
    <name type="scientific">Litchfieldella rifensis</name>
    <dbReference type="NCBI Taxonomy" id="762643"/>
    <lineage>
        <taxon>Bacteria</taxon>
        <taxon>Pseudomonadati</taxon>
        <taxon>Pseudomonadota</taxon>
        <taxon>Gammaproteobacteria</taxon>
        <taxon>Oceanospirillales</taxon>
        <taxon>Halomonadaceae</taxon>
        <taxon>Litchfieldella</taxon>
    </lineage>
</organism>
<evidence type="ECO:0000313" key="2">
    <source>
        <dbReference type="EMBL" id="MFC3282854.1"/>
    </source>
</evidence>
<reference evidence="3" key="1">
    <citation type="journal article" date="2019" name="Int. J. Syst. Evol. Microbiol.">
        <title>The Global Catalogue of Microorganisms (GCM) 10K type strain sequencing project: providing services to taxonomists for standard genome sequencing and annotation.</title>
        <authorList>
            <consortium name="The Broad Institute Genomics Platform"/>
            <consortium name="The Broad Institute Genome Sequencing Center for Infectious Disease"/>
            <person name="Wu L."/>
            <person name="Ma J."/>
        </authorList>
    </citation>
    <scope>NUCLEOTIDE SEQUENCE [LARGE SCALE GENOMIC DNA]</scope>
    <source>
        <strain evidence="3">CECT 7698</strain>
    </source>
</reference>
<keyword evidence="3" id="KW-1185">Reference proteome</keyword>
<dbReference type="Proteomes" id="UP001595579">
    <property type="component" value="Unassembled WGS sequence"/>
</dbReference>
<name>A0ABV7LKG1_9GAMM</name>
<proteinExistence type="predicted"/>
<feature type="transmembrane region" description="Helical" evidence="1">
    <location>
        <begin position="66"/>
        <end position="88"/>
    </location>
</feature>
<dbReference type="RefSeq" id="WP_386771926.1">
    <property type="nucleotide sequence ID" value="NZ_JBHRUG010000009.1"/>
</dbReference>
<evidence type="ECO:0000313" key="3">
    <source>
        <dbReference type="Proteomes" id="UP001595579"/>
    </source>
</evidence>
<dbReference type="EMBL" id="JBHRUG010000009">
    <property type="protein sequence ID" value="MFC3282854.1"/>
    <property type="molecule type" value="Genomic_DNA"/>
</dbReference>
<keyword evidence="1" id="KW-0812">Transmembrane</keyword>
<keyword evidence="1" id="KW-0472">Membrane</keyword>